<evidence type="ECO:0000256" key="1">
    <source>
        <dbReference type="ARBA" id="ARBA00023172"/>
    </source>
</evidence>
<dbReference type="SUPFAM" id="SSF56349">
    <property type="entry name" value="DNA breaking-rejoining enzymes"/>
    <property type="match status" value="1"/>
</dbReference>
<reference evidence="5" key="1">
    <citation type="submission" date="2021-02" db="EMBL/GenBank/DDBJ databases">
        <authorList>
            <person name="Dougan E. K."/>
            <person name="Rhodes N."/>
            <person name="Thang M."/>
            <person name="Chan C."/>
        </authorList>
    </citation>
    <scope>NUCLEOTIDE SEQUENCE</scope>
</reference>
<dbReference type="InterPro" id="IPR036477">
    <property type="entry name" value="Formyl_transf_N_sf"/>
</dbReference>
<dbReference type="GO" id="GO:0004479">
    <property type="term" value="F:methionyl-tRNA formyltransferase activity"/>
    <property type="evidence" value="ECO:0007669"/>
    <property type="project" value="TreeGrafter"/>
</dbReference>
<evidence type="ECO:0000313" key="5">
    <source>
        <dbReference type="EMBL" id="CAE7721001.1"/>
    </source>
</evidence>
<dbReference type="PANTHER" id="PTHR11138">
    <property type="entry name" value="METHIONYL-TRNA FORMYLTRANSFERASE"/>
    <property type="match status" value="1"/>
</dbReference>
<feature type="compositionally biased region" description="Basic and acidic residues" evidence="2">
    <location>
        <begin position="596"/>
        <end position="606"/>
    </location>
</feature>
<keyword evidence="3" id="KW-0472">Membrane</keyword>
<evidence type="ECO:0000256" key="3">
    <source>
        <dbReference type="SAM" id="Phobius"/>
    </source>
</evidence>
<feature type="region of interest" description="Disordered" evidence="2">
    <location>
        <begin position="497"/>
        <end position="532"/>
    </location>
</feature>
<keyword evidence="3" id="KW-1133">Transmembrane helix</keyword>
<evidence type="ECO:0000259" key="4">
    <source>
        <dbReference type="Pfam" id="PF00551"/>
    </source>
</evidence>
<dbReference type="OrthoDB" id="10268103at2759"/>
<evidence type="ECO:0000313" key="6">
    <source>
        <dbReference type="Proteomes" id="UP000649617"/>
    </source>
</evidence>
<dbReference type="SUPFAM" id="SSF53328">
    <property type="entry name" value="Formyltransferase"/>
    <property type="match status" value="1"/>
</dbReference>
<feature type="region of interest" description="Disordered" evidence="2">
    <location>
        <begin position="573"/>
        <end position="609"/>
    </location>
</feature>
<dbReference type="InterPro" id="IPR011010">
    <property type="entry name" value="DNA_brk_join_enz"/>
</dbReference>
<dbReference type="Pfam" id="PF00551">
    <property type="entry name" value="Formyl_trans_N"/>
    <property type="match status" value="1"/>
</dbReference>
<dbReference type="InterPro" id="IPR002376">
    <property type="entry name" value="Formyl_transf_N"/>
</dbReference>
<keyword evidence="1" id="KW-0233">DNA recombination</keyword>
<dbReference type="GO" id="GO:0015074">
    <property type="term" value="P:DNA integration"/>
    <property type="evidence" value="ECO:0007669"/>
    <property type="project" value="InterPro"/>
</dbReference>
<feature type="region of interest" description="Disordered" evidence="2">
    <location>
        <begin position="1795"/>
        <end position="1825"/>
    </location>
</feature>
<proteinExistence type="predicted"/>
<comment type="caution">
    <text evidence="5">The sequence shown here is derived from an EMBL/GenBank/DDBJ whole genome shotgun (WGS) entry which is preliminary data.</text>
</comment>
<feature type="domain" description="Formyl transferase N-terminal" evidence="4">
    <location>
        <begin position="155"/>
        <end position="256"/>
    </location>
</feature>
<feature type="transmembrane region" description="Helical" evidence="3">
    <location>
        <begin position="1900"/>
        <end position="1924"/>
    </location>
</feature>
<dbReference type="Gene3D" id="3.40.50.12230">
    <property type="match status" value="1"/>
</dbReference>
<protein>
    <submittedName>
        <fullName evidence="5">Fmt protein</fullName>
    </submittedName>
</protein>
<feature type="compositionally biased region" description="Low complexity" evidence="2">
    <location>
        <begin position="1795"/>
        <end position="1805"/>
    </location>
</feature>
<evidence type="ECO:0000256" key="2">
    <source>
        <dbReference type="SAM" id="MobiDB-lite"/>
    </source>
</evidence>
<dbReference type="GO" id="GO:0003677">
    <property type="term" value="F:DNA binding"/>
    <property type="evidence" value="ECO:0007669"/>
    <property type="project" value="InterPro"/>
</dbReference>
<dbReference type="GO" id="GO:0005739">
    <property type="term" value="C:mitochondrion"/>
    <property type="evidence" value="ECO:0007669"/>
    <property type="project" value="TreeGrafter"/>
</dbReference>
<accession>A0A812X720</accession>
<dbReference type="PANTHER" id="PTHR11138:SF5">
    <property type="entry name" value="METHIONYL-TRNA FORMYLTRANSFERASE, MITOCHONDRIAL"/>
    <property type="match status" value="1"/>
</dbReference>
<feature type="compositionally biased region" description="Low complexity" evidence="2">
    <location>
        <begin position="581"/>
        <end position="595"/>
    </location>
</feature>
<dbReference type="Proteomes" id="UP000649617">
    <property type="component" value="Unassembled WGS sequence"/>
</dbReference>
<gene>
    <name evidence="5" type="primary">fmt</name>
    <name evidence="5" type="ORF">SPIL2461_LOCUS20548</name>
</gene>
<feature type="compositionally biased region" description="Acidic residues" evidence="2">
    <location>
        <begin position="500"/>
        <end position="514"/>
    </location>
</feature>
<dbReference type="EMBL" id="CAJNIZ010045471">
    <property type="protein sequence ID" value="CAE7721001.1"/>
    <property type="molecule type" value="Genomic_DNA"/>
</dbReference>
<organism evidence="5 6">
    <name type="scientific">Symbiodinium pilosum</name>
    <name type="common">Dinoflagellate</name>
    <dbReference type="NCBI Taxonomy" id="2952"/>
    <lineage>
        <taxon>Eukaryota</taxon>
        <taxon>Sar</taxon>
        <taxon>Alveolata</taxon>
        <taxon>Dinophyceae</taxon>
        <taxon>Suessiales</taxon>
        <taxon>Symbiodiniaceae</taxon>
        <taxon>Symbiodinium</taxon>
    </lineage>
</organism>
<name>A0A812X720_SYMPI</name>
<keyword evidence="3" id="KW-0812">Transmembrane</keyword>
<feature type="non-terminal residue" evidence="5">
    <location>
        <position position="1"/>
    </location>
</feature>
<dbReference type="GO" id="GO:0006310">
    <property type="term" value="P:DNA recombination"/>
    <property type="evidence" value="ECO:0007669"/>
    <property type="project" value="UniProtKB-KW"/>
</dbReference>
<sequence length="2055" mass="225611">IGNTTLVSHRYPHCSSSAFAMMAAMRSVGSVAGYVALPLMAGEAQAWVAAVCLSSLAGASLMAARHKRLFRNMQEDSIESGCKSSCRLRISLLSNKLEFVRALTPLAEKHDLLVVTPTQSVQDFCLEAGIPVRAFPLCSDTWRFATICKQDAVYRQAVEKAYSELEMQKPDILLTAGFYVLPKHVVAIPTTAAWNLHPSALPSYRGGMPFQAVILRGETDMGVTLHRLTEVIDDPFGILAQSAPIRIAEAATTQDLLNASSLCMLSLVEEAIETLPDTHKKVPPPSPRTALPHSFAVKLECEHHAATGETAKSNAGVLARVRIEWDEDNAVDIERAFRAFGGGSGLFTDYEGNAWEVKCADWACENAGTLGVHGDDGPICVTAWAVELADSDVICGTSEAGAAGIEHKVTAKAGETTIAFLRIPGEAVSCSKPSGWTGLRAGDIPSLGACRAAWKKAPTTQLLSSDAELEPNVSSKPAKKSARLAQDLKGLEKLMRAGASDDDEEEESEDDDGDVGILPPGQKTLVKSKTRKSLKKDGLDLQTLLAAGVSSGTEPKDLLTLYLLNQLIGQQNAKKKKKRSASSTELLGGSSSESSASDREASDGKGMKAVSSLHRLHEQILRKPRRVREIFEAARDCVGASLDHARLGEEAKLGAGKSEVALAQLIQNLKSKVQAVLANGDWETAWLLTGLPDPLQKRDFSGTKEEMAVISGYVEAMARLKKRVKDAQGHGDGDDEEVAAAARKCILLERSGDDVRLFPCALPCPEVLRIKTAVDETEARQVWAKQLLNTFIAWSNFVVLGCPDGACEPQAAYRSACEARSFADRLLGEAIEFASADLITGRLKCAGRRATVEALMEQVGSFAAAGYVDPVQASSSSTALPVTATRVAVPEKAGRVDPLQWLPDEQAEVVAGLESLRREPHLWEEICHACHRVPEGDEAELAQKLLATDMAVLVPEGELPRNQHGGLMQGGLFCVEKNATEDRLIFDRRPENATMPRLEWAALPSAACFTRMLLGPCQYLRASGDDLRNFYYMLRLPPNWVRFNSVGRRVATDVVAMHGLDPAVPHRLCFRVLGMGDRNGCAIAQATHEAILKSVGLLDPQETLAYGRTVPAGDLWQGVYFDDLLIASRQTLEYPMPLDGSFVPPPAQGDDADILLTKAAEGAYEKADLAVLQKINGFLAFAFQFRRELFCLQHRIYNYVSGTHAAKWVRLPGFVVDELRSLSLHLAVAQWNMRRRLGTSILATDATPASGGAVRAEAPERLVEELWRRSEIRGAPVRPDRAEVDFGKEIPAEASQFASTCAECLPWAEVARYTFRETSHINLQEARALRREICRMASKFECGGQVQVCFNDSLVCVYAFAKGRSSSLKLNNILRGLLPYLILGDVSLALLWVETESNYADHPSRFRPLPPPRSPPGWLQEYGVLGVSIFHGLEVFAGSARITLAHLEAGLSMLDPVDQLWGGLELRLLVPTLGDLPELLLMPASRGRRGGRLHDQTLTPQYRRHLREAGQWILGKAAELGGQLGPKSSSRRVDQSLERVVEWGHDHGEKLYWITLGVLSVQRLYKLSAPLLRSTWAAIKSWRLLQPIRPRVPMTYYVLRCFLVACLGRVNATEVPLRAEWMATMLAAWLAFVGMLRPGEIERLIIKDFCFPEDVELSEGIGLILNIRQAKTRRVWANQFVIIRDQCLIRWLKWWCVGQRPNAYFLQVSRRKWSLLFREVMESLQLENCGLTLGSLRGGGACHLFRVEQNLGTLQFAGRWRRPETLRHYLQEALAVHTLAHEDESDRWEVLSEVGGSSSSVAAGSNKPPDREKPSSGPSGLVPEVGKSKVEASYPDLGHAFDAFKTVFKPKTCGTPVTRTSQLTKMVAVLHRSLGTLLESLKQLGGGPQWRSWLPSRWKWWMIILVMVAVLFPRIVALVIALVIRLVTRAVLSLIVHVFKEVWTQAMMAAAEVEEGIAQWLYVQLDMIVPTEPLQPPLLTNGPAALPSTSAPNAGQPHPTRPVDVLLVLMLGLGLRRPPQIGGRWWRRQVISFVLLLLLPVQAKFANDAEASSML</sequence>
<dbReference type="InterPro" id="IPR013762">
    <property type="entry name" value="Integrase-like_cat_sf"/>
</dbReference>
<keyword evidence="6" id="KW-1185">Reference proteome</keyword>
<dbReference type="Gene3D" id="1.10.443.10">
    <property type="entry name" value="Intergrase catalytic core"/>
    <property type="match status" value="1"/>
</dbReference>